<keyword evidence="3 14" id="KW-0812">Transmembrane</keyword>
<feature type="transmembrane region" description="Helical" evidence="14">
    <location>
        <begin position="330"/>
        <end position="347"/>
    </location>
</feature>
<dbReference type="GO" id="GO:0006643">
    <property type="term" value="P:membrane lipid metabolic process"/>
    <property type="evidence" value="ECO:0007669"/>
    <property type="project" value="TreeGrafter"/>
</dbReference>
<comment type="similarity">
    <text evidence="10">Belongs to the sterol desaturase family. TMEM195 subfamily.</text>
</comment>
<evidence type="ECO:0000256" key="5">
    <source>
        <dbReference type="ARBA" id="ARBA00022989"/>
    </source>
</evidence>
<evidence type="ECO:0000256" key="6">
    <source>
        <dbReference type="ARBA" id="ARBA00023002"/>
    </source>
</evidence>
<keyword evidence="8" id="KW-0443">Lipid metabolism</keyword>
<keyword evidence="18" id="KW-1185">Reference proteome</keyword>
<dbReference type="EMBL" id="JAXCGZ010002194">
    <property type="protein sequence ID" value="KAK7084226.1"/>
    <property type="molecule type" value="Genomic_DNA"/>
</dbReference>
<evidence type="ECO:0000256" key="9">
    <source>
        <dbReference type="ARBA" id="ARBA00023136"/>
    </source>
</evidence>
<keyword evidence="4" id="KW-0256">Endoplasmic reticulum</keyword>
<dbReference type="GO" id="GO:0005789">
    <property type="term" value="C:endoplasmic reticulum membrane"/>
    <property type="evidence" value="ECO:0007669"/>
    <property type="project" value="UniProtKB-SubCell"/>
</dbReference>
<keyword evidence="9 14" id="KW-0472">Membrane</keyword>
<proteinExistence type="inferred from homology"/>
<sequence>MSVVLKRVGTFFYLVDPSTSKFQDEKDVPNYINEGIPVFLSMLVLEYIFSYLRGRNKARLGDAATSSGHGLVYETSKVVTRGAELVAYNWLFEYRFFDLDWSSPFTWIIAALGVDLGFYWYHRATHEVSLFWAAHQVHHSSEDFNLSTALRQSIFQRAITVFFYNPLALLGVPLPAVFVHIQLNLLFQFWIHTECVKKLGPLEWIFNTPSHHRVHHGANKYCLDKNYAGVLIIWDRMFGTFQEEKDDEEIVYGVVDQPQSFNVLWLQVYYYGVVFRKAISMETWGDSLKAIFYGPGWFPGSPRLGDMEAVPDVKGQRVKYDPQLPFWHEIYISLHFFLALAFQQILVSKIATFTWYTAIIYMVFILVSISMIGAMYDGRWWAPLAEAVRCTGYVFYARQSSVFGNSTVDFLFVLYFGFSAIIWASQSLTTLKATVKRKKLE</sequence>
<keyword evidence="5 14" id="KW-1133">Transmembrane helix</keyword>
<dbReference type="InterPro" id="IPR006694">
    <property type="entry name" value="Fatty_acid_hydroxylase"/>
</dbReference>
<comment type="caution">
    <text evidence="17">The sequence shown here is derived from an EMBL/GenBank/DDBJ whole genome shotgun (WGS) entry which is preliminary data.</text>
</comment>
<feature type="domain" description="Fatty acid hydroxylase" evidence="15">
    <location>
        <begin position="107"/>
        <end position="240"/>
    </location>
</feature>
<feature type="transmembrane region" description="Helical" evidence="14">
    <location>
        <begin position="161"/>
        <end position="181"/>
    </location>
</feature>
<evidence type="ECO:0000259" key="16">
    <source>
        <dbReference type="Pfam" id="PF24858"/>
    </source>
</evidence>
<evidence type="ECO:0000313" key="18">
    <source>
        <dbReference type="Proteomes" id="UP001381693"/>
    </source>
</evidence>
<name>A0AAN8XHF3_HALRR</name>
<dbReference type="InterPro" id="IPR051689">
    <property type="entry name" value="Sterol_desaturase/TMEM195"/>
</dbReference>
<gene>
    <name evidence="17" type="ORF">SK128_005488</name>
</gene>
<evidence type="ECO:0000256" key="10">
    <source>
        <dbReference type="ARBA" id="ARBA00038190"/>
    </source>
</evidence>
<dbReference type="Pfam" id="PF04116">
    <property type="entry name" value="FA_hydroxylase"/>
    <property type="match status" value="1"/>
</dbReference>
<dbReference type="InterPro" id="IPR056853">
    <property type="entry name" value="AGMP_C"/>
</dbReference>
<dbReference type="EC" id="1.14.16.5" evidence="11"/>
<dbReference type="PANTHER" id="PTHR21624">
    <property type="entry name" value="STEROL DESATURASE-RELATED PROTEIN"/>
    <property type="match status" value="1"/>
</dbReference>
<evidence type="ECO:0000256" key="11">
    <source>
        <dbReference type="ARBA" id="ARBA00039026"/>
    </source>
</evidence>
<evidence type="ECO:0000256" key="12">
    <source>
        <dbReference type="ARBA" id="ARBA00040992"/>
    </source>
</evidence>
<evidence type="ECO:0000259" key="15">
    <source>
        <dbReference type="Pfam" id="PF04116"/>
    </source>
</evidence>
<reference evidence="17 18" key="1">
    <citation type="submission" date="2023-11" db="EMBL/GenBank/DDBJ databases">
        <title>Halocaridina rubra genome assembly.</title>
        <authorList>
            <person name="Smith C."/>
        </authorList>
    </citation>
    <scope>NUCLEOTIDE SEQUENCE [LARGE SCALE GENOMIC DNA]</scope>
    <source>
        <strain evidence="17">EP-1</strain>
        <tissue evidence="17">Whole</tissue>
    </source>
</reference>
<evidence type="ECO:0000256" key="8">
    <source>
        <dbReference type="ARBA" id="ARBA00023098"/>
    </source>
</evidence>
<dbReference type="Proteomes" id="UP001381693">
    <property type="component" value="Unassembled WGS sequence"/>
</dbReference>
<evidence type="ECO:0000256" key="1">
    <source>
        <dbReference type="ARBA" id="ARBA00001962"/>
    </source>
</evidence>
<comment type="cofactor">
    <cofactor evidence="1">
        <name>Fe cation</name>
        <dbReference type="ChEBI" id="CHEBI:24875"/>
    </cofactor>
</comment>
<dbReference type="AlphaFoldDB" id="A0AAN8XHF3"/>
<feature type="domain" description="Alkylglycerol monooxygenase C-terminal" evidence="16">
    <location>
        <begin position="329"/>
        <end position="400"/>
    </location>
</feature>
<evidence type="ECO:0000313" key="17">
    <source>
        <dbReference type="EMBL" id="KAK7084226.1"/>
    </source>
</evidence>
<evidence type="ECO:0000256" key="14">
    <source>
        <dbReference type="SAM" id="Phobius"/>
    </source>
</evidence>
<comment type="catalytic activity">
    <reaction evidence="13">
        <text>1-O-(1,2-saturated-alkyl)-sn-glycerol + (6R)-L-erythro-5,6,7,8-tetrahydrobiopterin + O2 = a 1-(1-hydroxyalkyl)-sn-glycerol + (6R)-L-erythro-6,7-dihydrobiopterin + H2O</text>
        <dbReference type="Rhea" id="RHEA:36255"/>
        <dbReference type="ChEBI" id="CHEBI:15377"/>
        <dbReference type="ChEBI" id="CHEBI:15379"/>
        <dbReference type="ChEBI" id="CHEBI:43120"/>
        <dbReference type="ChEBI" id="CHEBI:59560"/>
        <dbReference type="ChEBI" id="CHEBI:73418"/>
        <dbReference type="ChEBI" id="CHEBI:83957"/>
        <dbReference type="EC" id="1.14.16.5"/>
    </reaction>
</comment>
<dbReference type="Pfam" id="PF24858">
    <property type="entry name" value="AGMP_C"/>
    <property type="match status" value="1"/>
</dbReference>
<evidence type="ECO:0000256" key="4">
    <source>
        <dbReference type="ARBA" id="ARBA00022824"/>
    </source>
</evidence>
<evidence type="ECO:0000256" key="7">
    <source>
        <dbReference type="ARBA" id="ARBA00023004"/>
    </source>
</evidence>
<evidence type="ECO:0000256" key="2">
    <source>
        <dbReference type="ARBA" id="ARBA00004477"/>
    </source>
</evidence>
<comment type="subcellular location">
    <subcellularLocation>
        <location evidence="2">Endoplasmic reticulum membrane</location>
        <topology evidence="2">Multi-pass membrane protein</topology>
    </subcellularLocation>
</comment>
<feature type="transmembrane region" description="Helical" evidence="14">
    <location>
        <begin position="410"/>
        <end position="431"/>
    </location>
</feature>
<keyword evidence="6" id="KW-0560">Oxidoreductase</keyword>
<feature type="transmembrane region" description="Helical" evidence="14">
    <location>
        <begin position="354"/>
        <end position="376"/>
    </location>
</feature>
<dbReference type="PANTHER" id="PTHR21624:SF1">
    <property type="entry name" value="ALKYLGLYCEROL MONOOXYGENASE"/>
    <property type="match status" value="1"/>
</dbReference>
<keyword evidence="7" id="KW-0408">Iron</keyword>
<dbReference type="GO" id="GO:0008610">
    <property type="term" value="P:lipid biosynthetic process"/>
    <property type="evidence" value="ECO:0007669"/>
    <property type="project" value="InterPro"/>
</dbReference>
<organism evidence="17 18">
    <name type="scientific">Halocaridina rubra</name>
    <name type="common">Hawaiian red shrimp</name>
    <dbReference type="NCBI Taxonomy" id="373956"/>
    <lineage>
        <taxon>Eukaryota</taxon>
        <taxon>Metazoa</taxon>
        <taxon>Ecdysozoa</taxon>
        <taxon>Arthropoda</taxon>
        <taxon>Crustacea</taxon>
        <taxon>Multicrustacea</taxon>
        <taxon>Malacostraca</taxon>
        <taxon>Eumalacostraca</taxon>
        <taxon>Eucarida</taxon>
        <taxon>Decapoda</taxon>
        <taxon>Pleocyemata</taxon>
        <taxon>Caridea</taxon>
        <taxon>Atyoidea</taxon>
        <taxon>Atyidae</taxon>
        <taxon>Halocaridina</taxon>
    </lineage>
</organism>
<accession>A0AAN8XHF3</accession>
<evidence type="ECO:0000256" key="13">
    <source>
        <dbReference type="ARBA" id="ARBA00047556"/>
    </source>
</evidence>
<protein>
    <recommendedName>
        <fullName evidence="12">Alkylglycerol monooxygenase</fullName>
        <ecNumber evidence="11">1.14.16.5</ecNumber>
    </recommendedName>
</protein>
<dbReference type="GO" id="GO:0005506">
    <property type="term" value="F:iron ion binding"/>
    <property type="evidence" value="ECO:0007669"/>
    <property type="project" value="InterPro"/>
</dbReference>
<evidence type="ECO:0000256" key="3">
    <source>
        <dbReference type="ARBA" id="ARBA00022692"/>
    </source>
</evidence>
<dbReference type="GO" id="GO:0050479">
    <property type="term" value="F:glyceryl-ether monooxygenase activity"/>
    <property type="evidence" value="ECO:0007669"/>
    <property type="project" value="UniProtKB-EC"/>
</dbReference>